<comment type="subcellular location">
    <subcellularLocation>
        <location evidence="1">Membrane</location>
        <topology evidence="1">Single-pass membrane protein</topology>
    </subcellularLocation>
</comment>
<dbReference type="WBParaSite" id="PDA_v2.g7012.t1">
    <property type="protein sequence ID" value="PDA_v2.g7012.t1"/>
    <property type="gene ID" value="PDA_v2.g7012"/>
</dbReference>
<evidence type="ECO:0000256" key="7">
    <source>
        <dbReference type="SAM" id="SignalP"/>
    </source>
</evidence>
<keyword evidence="8" id="KW-1185">Reference proteome</keyword>
<dbReference type="InterPro" id="IPR051694">
    <property type="entry name" value="Immunoregulatory_rcpt-like"/>
</dbReference>
<feature type="compositionally biased region" description="Polar residues" evidence="5">
    <location>
        <begin position="539"/>
        <end position="548"/>
    </location>
</feature>
<keyword evidence="7" id="KW-0732">Signal</keyword>
<dbReference type="GO" id="GO:0016020">
    <property type="term" value="C:membrane"/>
    <property type="evidence" value="ECO:0007669"/>
    <property type="project" value="UniProtKB-SubCell"/>
</dbReference>
<keyword evidence="2 6" id="KW-0812">Transmembrane</keyword>
<evidence type="ECO:0000313" key="8">
    <source>
        <dbReference type="Proteomes" id="UP000887578"/>
    </source>
</evidence>
<evidence type="ECO:0000256" key="3">
    <source>
        <dbReference type="ARBA" id="ARBA00022989"/>
    </source>
</evidence>
<keyword evidence="3 6" id="KW-1133">Transmembrane helix</keyword>
<evidence type="ECO:0000256" key="6">
    <source>
        <dbReference type="SAM" id="Phobius"/>
    </source>
</evidence>
<name>A0A914QSV8_9BILA</name>
<sequence length="611" mass="68438">MGWKVAVFLCFVLFFGIEIYGSNVGNNTGDVHGDDNGGSCDIQEFLNVTKAKKFVQLDKDYYRFDMGGYIYVGEEPLFFWVKIRTRIALEFSPIFKTPKSGELFIEPYGNRTCLRYYDITPRAVSSDFSECGCEPFIQDTEKYVPFKVWTENGSAKISINKNDFYFFEEAVSQMNANECLNKEFLTDNYVGPDYTDLLTPPLNNTETSLIEEMNENIPFYNLNGTDYVNLVNPTTVFWLKIKDSEPDYFLMIETENDEMIQKSFEIGLLANGRDPQKHVQILPNGVKISLKNELCIPFYKFLGFVRYIITVNETGLLKASFYDSKSVNNLKLYYLDGEKTGKPTYINEMKNVQKIDLPLTTTTTTTTTTTAPVTTASSTSTTPATTFENQKTNVTTKPLVPTVPVTKDDSDDDTATSSLSYIIPIIVVLLLALLLLIGLIIFIVIKRRRRGQKPKPAAPKPKAVENVVTAIEAPKIEQAKPIPPPTPTPPPPPPQKSNEKTQEVIPIRPQPSASGTSNGSQDVKSNKQEQPKAAEPSVASLQNTQKSRVSQENDSAVRAHHAKRDPRFPHLIPGSIECLVAQSQFIEQDSTNLQLSGPTDLSEHAKFLHDH</sequence>
<evidence type="ECO:0000256" key="1">
    <source>
        <dbReference type="ARBA" id="ARBA00004167"/>
    </source>
</evidence>
<accession>A0A914QSV8</accession>
<keyword evidence="4 6" id="KW-0472">Membrane</keyword>
<reference evidence="9" key="1">
    <citation type="submission" date="2022-11" db="UniProtKB">
        <authorList>
            <consortium name="WormBaseParasite"/>
        </authorList>
    </citation>
    <scope>IDENTIFICATION</scope>
</reference>
<proteinExistence type="predicted"/>
<evidence type="ECO:0000256" key="4">
    <source>
        <dbReference type="ARBA" id="ARBA00023136"/>
    </source>
</evidence>
<evidence type="ECO:0000256" key="2">
    <source>
        <dbReference type="ARBA" id="ARBA00022692"/>
    </source>
</evidence>
<feature type="compositionally biased region" description="Polar residues" evidence="5">
    <location>
        <begin position="511"/>
        <end position="523"/>
    </location>
</feature>
<feature type="compositionally biased region" description="Pro residues" evidence="5">
    <location>
        <begin position="481"/>
        <end position="495"/>
    </location>
</feature>
<dbReference type="AlphaFoldDB" id="A0A914QSV8"/>
<feature type="region of interest" description="Disordered" evidence="5">
    <location>
        <begin position="474"/>
        <end position="570"/>
    </location>
</feature>
<feature type="signal peptide" evidence="7">
    <location>
        <begin position="1"/>
        <end position="21"/>
    </location>
</feature>
<dbReference type="GO" id="GO:0071944">
    <property type="term" value="C:cell periphery"/>
    <property type="evidence" value="ECO:0007669"/>
    <property type="project" value="UniProtKB-ARBA"/>
</dbReference>
<feature type="chain" id="PRO_5037180096" evidence="7">
    <location>
        <begin position="22"/>
        <end position="611"/>
    </location>
</feature>
<protein>
    <submittedName>
        <fullName evidence="9">Uncharacterized protein</fullName>
    </submittedName>
</protein>
<dbReference type="Proteomes" id="UP000887578">
    <property type="component" value="Unplaced"/>
</dbReference>
<evidence type="ECO:0000256" key="5">
    <source>
        <dbReference type="SAM" id="MobiDB-lite"/>
    </source>
</evidence>
<feature type="transmembrane region" description="Helical" evidence="6">
    <location>
        <begin position="421"/>
        <end position="445"/>
    </location>
</feature>
<dbReference type="PANTHER" id="PTHR15549">
    <property type="entry name" value="PAIRED IMMUNOGLOBULIN-LIKE TYPE 2 RECEPTOR"/>
    <property type="match status" value="1"/>
</dbReference>
<organism evidence="8 9">
    <name type="scientific">Panagrolaimus davidi</name>
    <dbReference type="NCBI Taxonomy" id="227884"/>
    <lineage>
        <taxon>Eukaryota</taxon>
        <taxon>Metazoa</taxon>
        <taxon>Ecdysozoa</taxon>
        <taxon>Nematoda</taxon>
        <taxon>Chromadorea</taxon>
        <taxon>Rhabditida</taxon>
        <taxon>Tylenchina</taxon>
        <taxon>Panagrolaimomorpha</taxon>
        <taxon>Panagrolaimoidea</taxon>
        <taxon>Panagrolaimidae</taxon>
        <taxon>Panagrolaimus</taxon>
    </lineage>
</organism>
<evidence type="ECO:0000313" key="9">
    <source>
        <dbReference type="WBParaSite" id="PDA_v2.g7012.t1"/>
    </source>
</evidence>